<dbReference type="InterPro" id="IPR053864">
    <property type="entry name" value="DUF6933"/>
</dbReference>
<accession>A0ABN6MKD3</accession>
<name>A0ABN6MKD3_9ACTN</name>
<dbReference type="Proteomes" id="UP001320544">
    <property type="component" value="Chromosome"/>
</dbReference>
<dbReference type="EMBL" id="AP025564">
    <property type="protein sequence ID" value="BDE97739.1"/>
    <property type="molecule type" value="Genomic_DNA"/>
</dbReference>
<evidence type="ECO:0000313" key="3">
    <source>
        <dbReference type="Proteomes" id="UP001320544"/>
    </source>
</evidence>
<organism evidence="2 3">
    <name type="scientific">Raoultibacter timonensis</name>
    <dbReference type="NCBI Taxonomy" id="1907662"/>
    <lineage>
        <taxon>Bacteria</taxon>
        <taxon>Bacillati</taxon>
        <taxon>Actinomycetota</taxon>
        <taxon>Coriobacteriia</taxon>
        <taxon>Eggerthellales</taxon>
        <taxon>Eggerthellaceae</taxon>
        <taxon>Raoultibacter</taxon>
    </lineage>
</organism>
<protein>
    <recommendedName>
        <fullName evidence="1">DUF6933 domain-containing protein</fullName>
    </recommendedName>
</protein>
<proteinExistence type="predicted"/>
<keyword evidence="3" id="KW-1185">Reference proteome</keyword>
<evidence type="ECO:0000259" key="1">
    <source>
        <dbReference type="Pfam" id="PF22016"/>
    </source>
</evidence>
<feature type="domain" description="DUF6933" evidence="1">
    <location>
        <begin position="6"/>
        <end position="147"/>
    </location>
</feature>
<dbReference type="Pfam" id="PF22016">
    <property type="entry name" value="DUF6933"/>
    <property type="match status" value="1"/>
</dbReference>
<evidence type="ECO:0000313" key="2">
    <source>
        <dbReference type="EMBL" id="BDE97739.1"/>
    </source>
</evidence>
<gene>
    <name evidence="2" type="ORF">CE91St30_30720</name>
</gene>
<dbReference type="RefSeq" id="WP_244387162.1">
    <property type="nucleotide sequence ID" value="NZ_AP025564.1"/>
</dbReference>
<reference evidence="2 3" key="1">
    <citation type="submission" date="2022-01" db="EMBL/GenBank/DDBJ databases">
        <title>Novel bile acid biosynthetic pathways are enriched in the microbiome of centenarians.</title>
        <authorList>
            <person name="Sato Y."/>
            <person name="Atarashi K."/>
            <person name="Plichta R.D."/>
            <person name="Arai Y."/>
            <person name="Sasajima S."/>
            <person name="Kearney M.S."/>
            <person name="Suda W."/>
            <person name="Takeshita K."/>
            <person name="Sasaki T."/>
            <person name="Okamoto S."/>
            <person name="Skelly N.A."/>
            <person name="Okamura Y."/>
            <person name="Vlamakis H."/>
            <person name="Li Y."/>
            <person name="Tanoue T."/>
            <person name="Takei H."/>
            <person name="Nittono H."/>
            <person name="Narushima S."/>
            <person name="Irie J."/>
            <person name="Itoh H."/>
            <person name="Moriya K."/>
            <person name="Sugiura Y."/>
            <person name="Suematsu M."/>
            <person name="Moritoki N."/>
            <person name="Shibata S."/>
            <person name="Littman R.D."/>
            <person name="Fischbach A.M."/>
            <person name="Uwamino Y."/>
            <person name="Inoue T."/>
            <person name="Honda A."/>
            <person name="Hattori M."/>
            <person name="Murai T."/>
            <person name="Xavier J.R."/>
            <person name="Hirose N."/>
            <person name="Honda K."/>
        </authorList>
    </citation>
    <scope>NUCLEOTIDE SEQUENCE [LARGE SCALE GENOMIC DNA]</scope>
    <source>
        <strain evidence="2 3">CE91-St30</strain>
    </source>
</reference>
<sequence>MEFGITIPLQNYLHARKPPYGNMTDPLFCWEVHRFTFAGKDALIAANASNRFCVLAAGLSQQDWADWQTVCVDSLAAVLRSEGLSAELVEAYLDISGPSETTKTHGRRSVAGLNLAVDYLQRHEFAIDTAELVQLDACSAANRELCKAAGFAQRGRPVDFLRHDLSRLGLLGG</sequence>